<feature type="chain" id="PRO_5015154454" description="Cytochrome C" evidence="2">
    <location>
        <begin position="22"/>
        <end position="122"/>
    </location>
</feature>
<evidence type="ECO:0000256" key="1">
    <source>
        <dbReference type="SAM" id="MobiDB-lite"/>
    </source>
</evidence>
<feature type="signal peptide" evidence="2">
    <location>
        <begin position="1"/>
        <end position="21"/>
    </location>
</feature>
<evidence type="ECO:0000256" key="2">
    <source>
        <dbReference type="SAM" id="SignalP"/>
    </source>
</evidence>
<gene>
    <name evidence="3" type="ORF">UN63_14580</name>
</gene>
<keyword evidence="2" id="KW-0732">Signal</keyword>
<reference evidence="4" key="1">
    <citation type="submission" date="2016-11" db="EMBL/GenBank/DDBJ databases">
        <authorList>
            <person name="Sisinthy S."/>
            <person name="Ara S."/>
            <person name="Gundlapally S.R."/>
        </authorList>
    </citation>
    <scope>NUCLEOTIDE SEQUENCE [LARGE SCALE GENOMIC DNA]</scope>
    <source>
        <strain evidence="4">V1-41</strain>
    </source>
</reference>
<accession>A0A2P5TJ33</accession>
<proteinExistence type="predicted"/>
<evidence type="ECO:0000313" key="3">
    <source>
        <dbReference type="EMBL" id="PPL14845.1"/>
    </source>
</evidence>
<dbReference type="Gene3D" id="1.10.760.10">
    <property type="entry name" value="Cytochrome c-like domain"/>
    <property type="match status" value="1"/>
</dbReference>
<dbReference type="AlphaFoldDB" id="A0A2P5TJ33"/>
<dbReference type="OrthoDB" id="9805828at2"/>
<dbReference type="GO" id="GO:0020037">
    <property type="term" value="F:heme binding"/>
    <property type="evidence" value="ECO:0007669"/>
    <property type="project" value="InterPro"/>
</dbReference>
<comment type="caution">
    <text evidence="3">The sequence shown here is derived from an EMBL/GenBank/DDBJ whole genome shotgun (WGS) entry which is preliminary data.</text>
</comment>
<dbReference type="SUPFAM" id="SSF46626">
    <property type="entry name" value="Cytochrome c"/>
    <property type="match status" value="1"/>
</dbReference>
<name>A0A2P5TJ33_9GAMM</name>
<dbReference type="Proteomes" id="UP000242231">
    <property type="component" value="Unassembled WGS sequence"/>
</dbReference>
<sequence length="122" mass="13585">MAHPVALSLLLLGLSSTPALAAELDPQTGFIIAPGWETVRNNCTACHSSKLVTQNSGSREHWLSLIRWMQDKQGLWPFDANTEETILTYLSSAYGPKEDARRPPLRAEQLPDNPYRQPAETQ</sequence>
<evidence type="ECO:0008006" key="5">
    <source>
        <dbReference type="Google" id="ProtNLM"/>
    </source>
</evidence>
<protein>
    <recommendedName>
        <fullName evidence="5">Cytochrome C</fullName>
    </recommendedName>
</protein>
<feature type="region of interest" description="Disordered" evidence="1">
    <location>
        <begin position="95"/>
        <end position="122"/>
    </location>
</feature>
<dbReference type="GO" id="GO:0009055">
    <property type="term" value="F:electron transfer activity"/>
    <property type="evidence" value="ECO:0007669"/>
    <property type="project" value="InterPro"/>
</dbReference>
<keyword evidence="4" id="KW-1185">Reference proteome</keyword>
<dbReference type="EMBL" id="MPZM01000047">
    <property type="protein sequence ID" value="PPL14845.1"/>
    <property type="molecule type" value="Genomic_DNA"/>
</dbReference>
<dbReference type="InterPro" id="IPR036909">
    <property type="entry name" value="Cyt_c-like_dom_sf"/>
</dbReference>
<evidence type="ECO:0000313" key="4">
    <source>
        <dbReference type="Proteomes" id="UP000242231"/>
    </source>
</evidence>
<organism evidence="3 4">
    <name type="scientific">Oceanisphaera arctica</name>
    <dbReference type="NCBI Taxonomy" id="641510"/>
    <lineage>
        <taxon>Bacteria</taxon>
        <taxon>Pseudomonadati</taxon>
        <taxon>Pseudomonadota</taxon>
        <taxon>Gammaproteobacteria</taxon>
        <taxon>Aeromonadales</taxon>
        <taxon>Aeromonadaceae</taxon>
        <taxon>Oceanisphaera</taxon>
    </lineage>
</organism>